<keyword evidence="10" id="KW-0812">Transmembrane</keyword>
<evidence type="ECO:0000256" key="8">
    <source>
        <dbReference type="ARBA" id="ARBA00023284"/>
    </source>
</evidence>
<feature type="transmembrane region" description="Helical" evidence="10">
    <location>
        <begin position="194"/>
        <end position="214"/>
    </location>
</feature>
<evidence type="ECO:0000256" key="6">
    <source>
        <dbReference type="ARBA" id="ARBA00023002"/>
    </source>
</evidence>
<evidence type="ECO:0000259" key="11">
    <source>
        <dbReference type="Pfam" id="PF02852"/>
    </source>
</evidence>
<dbReference type="PANTHER" id="PTHR43014:SF2">
    <property type="entry name" value="MERCURIC REDUCTASE"/>
    <property type="match status" value="1"/>
</dbReference>
<dbReference type="EMBL" id="JAHWDQ010000008">
    <property type="protein sequence ID" value="MBW2942834.1"/>
    <property type="molecule type" value="Genomic_DNA"/>
</dbReference>
<keyword evidence="7" id="KW-1015">Disulfide bond</keyword>
<dbReference type="PANTHER" id="PTHR43014">
    <property type="entry name" value="MERCURIC REDUCTASE"/>
    <property type="match status" value="1"/>
</dbReference>
<feature type="domain" description="Pyridine nucleotide-disulphide oxidoreductase dimerisation" evidence="11">
    <location>
        <begin position="583"/>
        <end position="689"/>
    </location>
</feature>
<dbReference type="InterPro" id="IPR012999">
    <property type="entry name" value="Pyr_OxRdtase_I_AS"/>
</dbReference>
<feature type="domain" description="VTT" evidence="13">
    <location>
        <begin position="70"/>
        <end position="184"/>
    </location>
</feature>
<keyword evidence="15" id="KW-1185">Reference proteome</keyword>
<keyword evidence="3 9" id="KW-0285">Flavoprotein</keyword>
<evidence type="ECO:0000313" key="15">
    <source>
        <dbReference type="Proteomes" id="UP001166291"/>
    </source>
</evidence>
<evidence type="ECO:0000256" key="3">
    <source>
        <dbReference type="ARBA" id="ARBA00022630"/>
    </source>
</evidence>
<evidence type="ECO:0000256" key="5">
    <source>
        <dbReference type="ARBA" id="ARBA00022857"/>
    </source>
</evidence>
<evidence type="ECO:0000256" key="7">
    <source>
        <dbReference type="ARBA" id="ARBA00023157"/>
    </source>
</evidence>
<feature type="transmembrane region" description="Helical" evidence="10">
    <location>
        <begin position="6"/>
        <end position="27"/>
    </location>
</feature>
<organism evidence="14 15">
    <name type="scientific">Zhongshania aquimaris</name>
    <dbReference type="NCBI Taxonomy" id="2857107"/>
    <lineage>
        <taxon>Bacteria</taxon>
        <taxon>Pseudomonadati</taxon>
        <taxon>Pseudomonadota</taxon>
        <taxon>Gammaproteobacteria</taxon>
        <taxon>Cellvibrionales</taxon>
        <taxon>Spongiibacteraceae</taxon>
        <taxon>Zhongshania</taxon>
    </lineage>
</organism>
<keyword evidence="5" id="KW-0521">NADP</keyword>
<keyword evidence="6 9" id="KW-0560">Oxidoreductase</keyword>
<evidence type="ECO:0000256" key="1">
    <source>
        <dbReference type="ARBA" id="ARBA00001974"/>
    </source>
</evidence>
<reference evidence="14" key="1">
    <citation type="submission" date="2021-07" db="EMBL/GenBank/DDBJ databases">
        <title>Zhongshania sp. CAU 1632 isolated from seawater.</title>
        <authorList>
            <person name="Kim W."/>
        </authorList>
    </citation>
    <scope>NUCLEOTIDE SEQUENCE</scope>
    <source>
        <strain evidence="14">CAU 1632</strain>
    </source>
</reference>
<evidence type="ECO:0000256" key="2">
    <source>
        <dbReference type="ARBA" id="ARBA00007532"/>
    </source>
</evidence>
<accession>A0ABS6VWY7</accession>
<protein>
    <submittedName>
        <fullName evidence="14">FAD-dependent oxidoreductase</fullName>
    </submittedName>
</protein>
<dbReference type="Proteomes" id="UP001166291">
    <property type="component" value="Unassembled WGS sequence"/>
</dbReference>
<proteinExistence type="inferred from homology"/>
<keyword evidence="4 9" id="KW-0274">FAD</keyword>
<evidence type="ECO:0000259" key="13">
    <source>
        <dbReference type="Pfam" id="PF09335"/>
    </source>
</evidence>
<keyword evidence="10" id="KW-0472">Membrane</keyword>
<evidence type="ECO:0000259" key="12">
    <source>
        <dbReference type="Pfam" id="PF07992"/>
    </source>
</evidence>
<evidence type="ECO:0000313" key="14">
    <source>
        <dbReference type="EMBL" id="MBW2942834.1"/>
    </source>
</evidence>
<feature type="transmembrane region" description="Helical" evidence="10">
    <location>
        <begin position="48"/>
        <end position="76"/>
    </location>
</feature>
<gene>
    <name evidence="14" type="ORF">KXJ70_18695</name>
</gene>
<dbReference type="Pfam" id="PF07992">
    <property type="entry name" value="Pyr_redox_2"/>
    <property type="match status" value="1"/>
</dbReference>
<comment type="similarity">
    <text evidence="2 9">Belongs to the class-I pyridine nucleotide-disulfide oxidoreductase family.</text>
</comment>
<feature type="transmembrane region" description="Helical" evidence="10">
    <location>
        <begin position="235"/>
        <end position="256"/>
    </location>
</feature>
<evidence type="ECO:0000256" key="4">
    <source>
        <dbReference type="ARBA" id="ARBA00022827"/>
    </source>
</evidence>
<keyword evidence="10" id="KW-1133">Transmembrane helix</keyword>
<evidence type="ECO:0000256" key="9">
    <source>
        <dbReference type="RuleBase" id="RU003691"/>
    </source>
</evidence>
<dbReference type="Pfam" id="PF09335">
    <property type="entry name" value="VTT_dom"/>
    <property type="match status" value="1"/>
</dbReference>
<feature type="transmembrane region" description="Helical" evidence="10">
    <location>
        <begin position="82"/>
        <end position="108"/>
    </location>
</feature>
<sequence>MLKKVVFLSLIALLIVAFFGFGFDHYLSLDGVKQLQIDLAAWRTERPVILAVILFFSYIVITALSLPGAAVMTLLVGGIFGLAWGVLIASFASSIGATLAFIMTRYVLRDSVQSRFSSRLKAINDGVARDGSFYLFSLRLVPVFPFFLINMLMALTPIKLRQFYWVSQLGMLPGTLVYVNAGSQLSELSSLSGILSPSLLFSFVLLGVFPLLAKKTLGWLAARKKNSQWSRPRKFDRNLIVIGGGAAGLVSAYIAAAVKAKVTLVEAHKMGGDCLNYGCVPSKALIKTAKLAAQQRHGERYGLGATQPHIDFRRIMARINDVISKIEPHDSVARYTELGVEVLQGYARLIDPWTVEIALNDGGVQRLTSRAIVIAAGAEPVVPPLPGLDAVGYVTSDTLWESLAESEKPPARLLVLGGGPIGCELSQSFARLGSEVTQLEMLSRIMMRDDEDVSAAAAQSLKDDGVKILTSTKAIRCERDGKQKRIIVCDEAGSEREIEFDVLLCAVGRKPRTKGYGLADIGCDIESLKGNEYLETSYPHILLAGDVVGPYQFTHMAAHQAWYAAVNALFGSYKKFKVDYSLVPRVTYVDPEVASVGLNELEANERGISYEVTRYGIDDLDRAICDSQAEGFIKVLTAPKSDRILGVTIVGAQAGELLAEYVLAMKNGIGLKKILGTIHSYPSMSEANKYVAGEWQKAHTPQWALSYLVRFHAWRRGK</sequence>
<comment type="cofactor">
    <cofactor evidence="1">
        <name>FAD</name>
        <dbReference type="ChEBI" id="CHEBI:57692"/>
    </cofactor>
</comment>
<feature type="transmembrane region" description="Helical" evidence="10">
    <location>
        <begin position="133"/>
        <end position="155"/>
    </location>
</feature>
<name>A0ABS6VWY7_9GAMM</name>
<dbReference type="InterPro" id="IPR004099">
    <property type="entry name" value="Pyr_nucl-diS_OxRdtase_dimer"/>
</dbReference>
<feature type="domain" description="FAD/NAD(P)-binding" evidence="12">
    <location>
        <begin position="238"/>
        <end position="561"/>
    </location>
</feature>
<evidence type="ECO:0000256" key="10">
    <source>
        <dbReference type="SAM" id="Phobius"/>
    </source>
</evidence>
<dbReference type="InterPro" id="IPR023753">
    <property type="entry name" value="FAD/NAD-binding_dom"/>
</dbReference>
<dbReference type="RefSeq" id="WP_219045076.1">
    <property type="nucleotide sequence ID" value="NZ_JAHWDQ010000008.1"/>
</dbReference>
<dbReference type="Pfam" id="PF02852">
    <property type="entry name" value="Pyr_redox_dim"/>
    <property type="match status" value="1"/>
</dbReference>
<dbReference type="PROSITE" id="PS00076">
    <property type="entry name" value="PYRIDINE_REDOX_1"/>
    <property type="match status" value="1"/>
</dbReference>
<comment type="caution">
    <text evidence="14">The sequence shown here is derived from an EMBL/GenBank/DDBJ whole genome shotgun (WGS) entry which is preliminary data.</text>
</comment>
<keyword evidence="8 9" id="KW-0676">Redox-active center</keyword>
<dbReference type="InterPro" id="IPR032816">
    <property type="entry name" value="VTT_dom"/>
</dbReference>